<keyword evidence="2" id="KW-1185">Reference proteome</keyword>
<evidence type="ECO:0000313" key="2">
    <source>
        <dbReference type="Proteomes" id="UP000245783"/>
    </source>
</evidence>
<accession>A0A316W4M5</accession>
<organism evidence="1 2">
    <name type="scientific">Ceraceosorus guamensis</name>
    <dbReference type="NCBI Taxonomy" id="1522189"/>
    <lineage>
        <taxon>Eukaryota</taxon>
        <taxon>Fungi</taxon>
        <taxon>Dikarya</taxon>
        <taxon>Basidiomycota</taxon>
        <taxon>Ustilaginomycotina</taxon>
        <taxon>Exobasidiomycetes</taxon>
        <taxon>Ceraceosorales</taxon>
        <taxon>Ceraceosoraceae</taxon>
        <taxon>Ceraceosorus</taxon>
    </lineage>
</organism>
<protein>
    <recommendedName>
        <fullName evidence="3">Cyclin N-terminal domain-containing protein</fullName>
    </recommendedName>
</protein>
<dbReference type="Pfam" id="PF08613">
    <property type="entry name" value="Cyclin"/>
    <property type="match status" value="1"/>
</dbReference>
<dbReference type="InterPro" id="IPR013922">
    <property type="entry name" value="Cyclin_PHO80-like"/>
</dbReference>
<dbReference type="GO" id="GO:0005634">
    <property type="term" value="C:nucleus"/>
    <property type="evidence" value="ECO:0007669"/>
    <property type="project" value="TreeGrafter"/>
</dbReference>
<sequence>MRLRRERSNLAHFEASPSVKRGSSWPSSLPPSQRDCGLLICARRMFLAATMVASKFLQDRNYSNRAWSRISGLPIGELGACERSLLGAVGYHLDVSPDEWQAWIATMSN</sequence>
<dbReference type="GO" id="GO:0019901">
    <property type="term" value="F:protein kinase binding"/>
    <property type="evidence" value="ECO:0007669"/>
    <property type="project" value="InterPro"/>
</dbReference>
<dbReference type="Proteomes" id="UP000245783">
    <property type="component" value="Unassembled WGS sequence"/>
</dbReference>
<name>A0A316W4M5_9BASI</name>
<gene>
    <name evidence="1" type="ORF">IE81DRAFT_286856</name>
</gene>
<dbReference type="CDD" id="cd20557">
    <property type="entry name" value="CYCLIN_ScPCL1-like"/>
    <property type="match status" value="1"/>
</dbReference>
<dbReference type="AlphaFoldDB" id="A0A316W4M5"/>
<dbReference type="EMBL" id="KZ819359">
    <property type="protein sequence ID" value="PWN44682.1"/>
    <property type="molecule type" value="Genomic_DNA"/>
</dbReference>
<dbReference type="GO" id="GO:0000307">
    <property type="term" value="C:cyclin-dependent protein kinase holoenzyme complex"/>
    <property type="evidence" value="ECO:0007669"/>
    <property type="project" value="TreeGrafter"/>
</dbReference>
<feature type="non-terminal residue" evidence="1">
    <location>
        <position position="109"/>
    </location>
</feature>
<dbReference type="GO" id="GO:0016538">
    <property type="term" value="F:cyclin-dependent protein serine/threonine kinase regulator activity"/>
    <property type="evidence" value="ECO:0007669"/>
    <property type="project" value="TreeGrafter"/>
</dbReference>
<dbReference type="RefSeq" id="XP_025371842.1">
    <property type="nucleotide sequence ID" value="XM_025511689.1"/>
</dbReference>
<proteinExistence type="predicted"/>
<dbReference type="PANTHER" id="PTHR15615:SF36">
    <property type="entry name" value="PHO85 CYCLIN-5"/>
    <property type="match status" value="1"/>
</dbReference>
<dbReference type="Gene3D" id="1.10.472.10">
    <property type="entry name" value="Cyclin-like"/>
    <property type="match status" value="1"/>
</dbReference>
<dbReference type="GeneID" id="37033559"/>
<reference evidence="1 2" key="1">
    <citation type="journal article" date="2018" name="Mol. Biol. Evol.">
        <title>Broad Genomic Sampling Reveals a Smut Pathogenic Ancestry of the Fungal Clade Ustilaginomycotina.</title>
        <authorList>
            <person name="Kijpornyongpan T."/>
            <person name="Mondo S.J."/>
            <person name="Barry K."/>
            <person name="Sandor L."/>
            <person name="Lee J."/>
            <person name="Lipzen A."/>
            <person name="Pangilinan J."/>
            <person name="LaButti K."/>
            <person name="Hainaut M."/>
            <person name="Henrissat B."/>
            <person name="Grigoriev I.V."/>
            <person name="Spatafora J.W."/>
            <person name="Aime M.C."/>
        </authorList>
    </citation>
    <scope>NUCLEOTIDE SEQUENCE [LARGE SCALE GENOMIC DNA]</scope>
    <source>
        <strain evidence="1 2">MCA 4658</strain>
    </source>
</reference>
<dbReference type="OrthoDB" id="286814at2759"/>
<dbReference type="PANTHER" id="PTHR15615">
    <property type="match status" value="1"/>
</dbReference>
<dbReference type="STRING" id="1522189.A0A316W4M5"/>
<dbReference type="InParanoid" id="A0A316W4M5"/>
<evidence type="ECO:0000313" key="1">
    <source>
        <dbReference type="EMBL" id="PWN44682.1"/>
    </source>
</evidence>
<evidence type="ECO:0008006" key="3">
    <source>
        <dbReference type="Google" id="ProtNLM"/>
    </source>
</evidence>